<evidence type="ECO:0000313" key="2">
    <source>
        <dbReference type="EMBL" id="KAK5086122.1"/>
    </source>
</evidence>
<keyword evidence="3" id="KW-1185">Reference proteome</keyword>
<reference evidence="2 3" key="1">
    <citation type="submission" date="2023-08" db="EMBL/GenBank/DDBJ databases">
        <title>Black Yeasts Isolated from many extreme environments.</title>
        <authorList>
            <person name="Coleine C."/>
            <person name="Stajich J.E."/>
            <person name="Selbmann L."/>
        </authorList>
    </citation>
    <scope>NUCLEOTIDE SEQUENCE [LARGE SCALE GENOMIC DNA]</scope>
    <source>
        <strain evidence="2 3">CCFEE 5885</strain>
    </source>
</reference>
<dbReference type="Proteomes" id="UP001345013">
    <property type="component" value="Unassembled WGS sequence"/>
</dbReference>
<evidence type="ECO:0000313" key="3">
    <source>
        <dbReference type="Proteomes" id="UP001345013"/>
    </source>
</evidence>
<dbReference type="EMBL" id="JAVRRG010000100">
    <property type="protein sequence ID" value="KAK5086122.1"/>
    <property type="molecule type" value="Genomic_DNA"/>
</dbReference>
<protein>
    <recommendedName>
        <fullName evidence="4">F-box domain-containing protein</fullName>
    </recommendedName>
</protein>
<proteinExistence type="predicted"/>
<organism evidence="2 3">
    <name type="scientific">Lithohypha guttulata</name>
    <dbReference type="NCBI Taxonomy" id="1690604"/>
    <lineage>
        <taxon>Eukaryota</taxon>
        <taxon>Fungi</taxon>
        <taxon>Dikarya</taxon>
        <taxon>Ascomycota</taxon>
        <taxon>Pezizomycotina</taxon>
        <taxon>Eurotiomycetes</taxon>
        <taxon>Chaetothyriomycetidae</taxon>
        <taxon>Chaetothyriales</taxon>
        <taxon>Trichomeriaceae</taxon>
        <taxon>Lithohypha</taxon>
    </lineage>
</organism>
<evidence type="ECO:0000256" key="1">
    <source>
        <dbReference type="SAM" id="MobiDB-lite"/>
    </source>
</evidence>
<gene>
    <name evidence="2" type="ORF">LTR24_007053</name>
</gene>
<feature type="compositionally biased region" description="Low complexity" evidence="1">
    <location>
        <begin position="120"/>
        <end position="134"/>
    </location>
</feature>
<name>A0ABR0K484_9EURO</name>
<accession>A0ABR0K484</accession>
<feature type="region of interest" description="Disordered" evidence="1">
    <location>
        <begin position="115"/>
        <end position="147"/>
    </location>
</feature>
<evidence type="ECO:0008006" key="4">
    <source>
        <dbReference type="Google" id="ProtNLM"/>
    </source>
</evidence>
<comment type="caution">
    <text evidence="2">The sequence shown here is derived from an EMBL/GenBank/DDBJ whole genome shotgun (WGS) entry which is preliminary data.</text>
</comment>
<sequence>MPVDFGTTSPKLAAEAEAILKKELQMARDAKQTLESQRRLVKEPAIRAQMGEISKQIYSNGQLVQTDCLSALPNELKCHIWSFIEHPADRLMFAITCKWNAAMFEMLKIGPKGAPPASIAKTSKSSSKKASTASTDKKGPATKLRKPSVKQSDFVHLISVLQRLEKWMPPRYRLCYECLRFRRKDLVKETFIKDKGRVRGSWTPGVTMALKKRVNVKAVRQNGAHCPECGLRRKLDVLKLKGEFKELQHILSDTVGVNS</sequence>